<dbReference type="InterPro" id="IPR051019">
    <property type="entry name" value="VLCFA-Steroid_DH"/>
</dbReference>
<proteinExistence type="predicted"/>
<evidence type="ECO:0000313" key="3">
    <source>
        <dbReference type="Proteomes" id="UP000243975"/>
    </source>
</evidence>
<name>A0A103IC91_CYNCS</name>
<dbReference type="GO" id="GO:0005783">
    <property type="term" value="C:endoplasmic reticulum"/>
    <property type="evidence" value="ECO:0007669"/>
    <property type="project" value="TreeGrafter"/>
</dbReference>
<dbReference type="PANTHER" id="PTHR43899:SF26">
    <property type="entry name" value="ENOYL-(ACYL CARRIER) REDUCTASE"/>
    <property type="match status" value="1"/>
</dbReference>
<dbReference type="OMA" id="EWILDAW"/>
<organism evidence="2 3">
    <name type="scientific">Cynara cardunculus var. scolymus</name>
    <name type="common">Globe artichoke</name>
    <name type="synonym">Cynara scolymus</name>
    <dbReference type="NCBI Taxonomy" id="59895"/>
    <lineage>
        <taxon>Eukaryota</taxon>
        <taxon>Viridiplantae</taxon>
        <taxon>Streptophyta</taxon>
        <taxon>Embryophyta</taxon>
        <taxon>Tracheophyta</taxon>
        <taxon>Spermatophyta</taxon>
        <taxon>Magnoliopsida</taxon>
        <taxon>eudicotyledons</taxon>
        <taxon>Gunneridae</taxon>
        <taxon>Pentapetalae</taxon>
        <taxon>asterids</taxon>
        <taxon>campanulids</taxon>
        <taxon>Asterales</taxon>
        <taxon>Asteraceae</taxon>
        <taxon>Carduoideae</taxon>
        <taxon>Cardueae</taxon>
        <taxon>Carduinae</taxon>
        <taxon>Cynara</taxon>
    </lineage>
</organism>
<reference evidence="2 3" key="1">
    <citation type="journal article" date="2016" name="Sci. Rep.">
        <title>The genome sequence of the outbreeding globe artichoke constructed de novo incorporating a phase-aware low-pass sequencing strategy of F1 progeny.</title>
        <authorList>
            <person name="Scaglione D."/>
            <person name="Reyes-Chin-Wo S."/>
            <person name="Acquadro A."/>
            <person name="Froenicke L."/>
            <person name="Portis E."/>
            <person name="Beitel C."/>
            <person name="Tirone M."/>
            <person name="Mauro R."/>
            <person name="Lo Monaco A."/>
            <person name="Mauromicale G."/>
            <person name="Faccioli P."/>
            <person name="Cattivelli L."/>
            <person name="Rieseberg L."/>
            <person name="Michelmore R."/>
            <person name="Lanteri S."/>
        </authorList>
    </citation>
    <scope>NUCLEOTIDE SEQUENCE [LARGE SCALE GENOMIC DNA]</scope>
    <source>
        <strain evidence="2">2C</strain>
    </source>
</reference>
<gene>
    <name evidence="2" type="ORF">Ccrd_026861</name>
</gene>
<dbReference type="Proteomes" id="UP000243975">
    <property type="component" value="Unassembled WGS sequence"/>
</dbReference>
<evidence type="ECO:0000256" key="1">
    <source>
        <dbReference type="ARBA" id="ARBA00023002"/>
    </source>
</evidence>
<dbReference type="Gramene" id="KVF07532">
    <property type="protein sequence ID" value="KVF07532"/>
    <property type="gene ID" value="Ccrd_026861"/>
</dbReference>
<keyword evidence="1" id="KW-0560">Oxidoreductase</keyword>
<protein>
    <submittedName>
        <fullName evidence="2">Uncharacterized protein</fullName>
    </submittedName>
</protein>
<comment type="caution">
    <text evidence="2">The sequence shown here is derived from an EMBL/GenBank/DDBJ whole genome shotgun (WGS) entry which is preliminary data.</text>
</comment>
<accession>A0A103IC91</accession>
<evidence type="ECO:0000313" key="2">
    <source>
        <dbReference type="EMBL" id="KVF07532.1"/>
    </source>
</evidence>
<dbReference type="GO" id="GO:0045703">
    <property type="term" value="F:ketoreductase activity"/>
    <property type="evidence" value="ECO:0007669"/>
    <property type="project" value="TreeGrafter"/>
</dbReference>
<dbReference type="EMBL" id="LEKV01009842">
    <property type="protein sequence ID" value="KVF07532.1"/>
    <property type="molecule type" value="Genomic_DNA"/>
</dbReference>
<sequence>MASQVAFVEKSSLFIPTADQYVKAAIRQIGYESRCTPYWAHSVQWFFALLAPDSLLDAWRLSIGIKRRGHIA</sequence>
<dbReference type="PANTHER" id="PTHR43899">
    <property type="entry name" value="RH59310P"/>
    <property type="match status" value="1"/>
</dbReference>
<dbReference type="STRING" id="59895.A0A103IC91"/>
<keyword evidence="3" id="KW-1185">Reference proteome</keyword>
<dbReference type="AlphaFoldDB" id="A0A103IC91"/>